<name>A0A2H5P2A7_CITUN</name>
<keyword evidence="5 8" id="KW-1133">Transmembrane helix</keyword>
<feature type="domain" description="Trichome birefringence-like N-terminal" evidence="10">
    <location>
        <begin position="606"/>
        <end position="658"/>
    </location>
</feature>
<dbReference type="Proteomes" id="UP000236630">
    <property type="component" value="Unassembled WGS sequence"/>
</dbReference>
<dbReference type="InterPro" id="IPR026057">
    <property type="entry name" value="TBL_C"/>
</dbReference>
<feature type="domain" description="Trichome birefringence-like C-terminal" evidence="9">
    <location>
        <begin position="659"/>
        <end position="948"/>
    </location>
</feature>
<proteinExistence type="inferred from homology"/>
<dbReference type="Pfam" id="PF13839">
    <property type="entry name" value="PC-Esterase"/>
    <property type="match status" value="2"/>
</dbReference>
<comment type="caution">
    <text evidence="11">The sequence shown here is derived from an EMBL/GenBank/DDBJ whole genome shotgun (WGS) entry which is preliminary data.</text>
</comment>
<evidence type="ECO:0000256" key="8">
    <source>
        <dbReference type="SAM" id="Phobius"/>
    </source>
</evidence>
<evidence type="ECO:0000256" key="3">
    <source>
        <dbReference type="ARBA" id="ARBA00022692"/>
    </source>
</evidence>
<dbReference type="AlphaFoldDB" id="A0A2H5P2A7"/>
<sequence>MKHQAMELHFSQSPRTPKIVFTITITLIILAIISLHYPLSGNPIFGFSKYYSSPSPEPSSPSSLNNNDADQGSIKEVEGSEKCDIFSGEWVPNPEGPYYTNTTCWAIHEHQNCMKYGRPDTDFMKWRWKPDGCELPIFNPSQFLEIVRGKSMAFVGDSVARNQMQSLICLLSRVEYPVDVSYTPEERFKRWRYTSYNFTLATFWTPHLVKSKEADSDGPTNTGLFNLYLDEFDEEWTTQIDDFDFLIISAGHWFFRPMVYYENNKIVGCKYCLLDNVTDMKMFYGYRSAFRTAFKAIYSLENYKGITFLRTFAPSHFENGLWNQGGNCVRTRPFKSNETTLEGDNLELYMIQIEEFKAAEKEGQRRGKKFRLLDTTQAMLLRPDGHPSRYGHWPHENVTLYNDCVHWCLPGPIDTWSDFLLEMLKMEGIRSYEDKLYPSDRKMRSARTAPEKTEAQNTERERRSTEWEIRSEITEAQNGKQAAGNLPIKLLMPNTFQNIKEIAAKTIPSNGFEVDEARTLNKGGKKKKWGGLLNAKPDYKKAYAHAADLNGRTKLQIENTPKMVLLLAIILSLLTVIPLCLDTRRSPLSSARINVGELRSMVLEKHCDIFSGEWVPNPKGPYYSNESCRLIIDQQNCMKFGRPDTEFMNWRWKPHECELPLFNPVQFLEIVRGKSLAFVGDSVGRNQMESLLCLLASEANPEDISHKYTSETDYFKRWYYTEYKFTVATLWSPFLVKSSDADPNGHSRNNLMNLYLDEADESWVSQIENFDYVIISAGQWFFRPLVYYANGQPVGCHNCNINNMTALTKYHAYRMAFRTAFRALQRLKNYKGITFLRTFSPSHFENGDWDKGGNCGRTRPFTSQEVELDGYTMEFYLTQVEELRAAEKQGMDMGLKFSLLDTTEIMLLRPDGHPNQYGHSMHKNKTVNDCVHWCLPGPIDTWNEFLFYMLKIERQRAVVEKLIKNA</sequence>
<dbReference type="GO" id="GO:0005794">
    <property type="term" value="C:Golgi apparatus"/>
    <property type="evidence" value="ECO:0007669"/>
    <property type="project" value="TreeGrafter"/>
</dbReference>
<dbReference type="STRING" id="55188.A0A2H5P2A7"/>
<evidence type="ECO:0000259" key="10">
    <source>
        <dbReference type="Pfam" id="PF14416"/>
    </source>
</evidence>
<evidence type="ECO:0000256" key="5">
    <source>
        <dbReference type="ARBA" id="ARBA00022989"/>
    </source>
</evidence>
<evidence type="ECO:0000256" key="7">
    <source>
        <dbReference type="SAM" id="MobiDB-lite"/>
    </source>
</evidence>
<dbReference type="InterPro" id="IPR029962">
    <property type="entry name" value="TBL"/>
</dbReference>
<evidence type="ECO:0000259" key="9">
    <source>
        <dbReference type="Pfam" id="PF13839"/>
    </source>
</evidence>
<feature type="domain" description="Trichome birefringence-like C-terminal" evidence="9">
    <location>
        <begin position="135"/>
        <end position="423"/>
    </location>
</feature>
<accession>A0A2H5P2A7</accession>
<protein>
    <recommendedName>
        <fullName evidence="13">Trichome birefringence-like N-terminal domain-containing protein</fullName>
    </recommendedName>
</protein>
<dbReference type="PANTHER" id="PTHR32285">
    <property type="entry name" value="PROTEIN TRICHOME BIREFRINGENCE-LIKE 9-RELATED"/>
    <property type="match status" value="1"/>
</dbReference>
<evidence type="ECO:0000313" key="12">
    <source>
        <dbReference type="Proteomes" id="UP000236630"/>
    </source>
</evidence>
<evidence type="ECO:0000256" key="4">
    <source>
        <dbReference type="ARBA" id="ARBA00022968"/>
    </source>
</evidence>
<reference evidence="11 12" key="1">
    <citation type="journal article" date="2017" name="Front. Genet.">
        <title>Draft sequencing of the heterozygous diploid genome of Satsuma (Citrus unshiu Marc.) using a hybrid assembly approach.</title>
        <authorList>
            <person name="Shimizu T."/>
            <person name="Tanizawa Y."/>
            <person name="Mochizuki T."/>
            <person name="Nagasaki H."/>
            <person name="Yoshioka T."/>
            <person name="Toyoda A."/>
            <person name="Fujiyama A."/>
            <person name="Kaminuma E."/>
            <person name="Nakamura Y."/>
        </authorList>
    </citation>
    <scope>NUCLEOTIDE SEQUENCE [LARGE SCALE GENOMIC DNA]</scope>
    <source>
        <strain evidence="12">cv. Miyagawa wase</strain>
    </source>
</reference>
<evidence type="ECO:0000256" key="1">
    <source>
        <dbReference type="ARBA" id="ARBA00004167"/>
    </source>
</evidence>
<keyword evidence="4" id="KW-0735">Signal-anchor</keyword>
<evidence type="ECO:0000256" key="2">
    <source>
        <dbReference type="ARBA" id="ARBA00007727"/>
    </source>
</evidence>
<dbReference type="InterPro" id="IPR025846">
    <property type="entry name" value="TBL_N"/>
</dbReference>
<dbReference type="GO" id="GO:0016020">
    <property type="term" value="C:membrane"/>
    <property type="evidence" value="ECO:0007669"/>
    <property type="project" value="UniProtKB-SubCell"/>
</dbReference>
<comment type="similarity">
    <text evidence="2">Belongs to the PC-esterase family. TBL subfamily.</text>
</comment>
<comment type="subcellular location">
    <subcellularLocation>
        <location evidence="1">Membrane</location>
        <topology evidence="1">Single-pass membrane protein</topology>
    </subcellularLocation>
</comment>
<gene>
    <name evidence="11" type="ORF">CUMW_095350</name>
</gene>
<feature type="transmembrane region" description="Helical" evidence="8">
    <location>
        <begin position="20"/>
        <end position="39"/>
    </location>
</feature>
<keyword evidence="12" id="KW-1185">Reference proteome</keyword>
<dbReference type="Pfam" id="PF14416">
    <property type="entry name" value="PMR5N"/>
    <property type="match status" value="2"/>
</dbReference>
<feature type="domain" description="Trichome birefringence-like N-terminal" evidence="10">
    <location>
        <begin position="81"/>
        <end position="134"/>
    </location>
</feature>
<dbReference type="PANTHER" id="PTHR32285:SF48">
    <property type="entry name" value="PROTEIN TRICHOME BIREFRINGENCE-LIKE 19"/>
    <property type="match status" value="1"/>
</dbReference>
<dbReference type="GO" id="GO:0016413">
    <property type="term" value="F:O-acetyltransferase activity"/>
    <property type="evidence" value="ECO:0007669"/>
    <property type="project" value="InterPro"/>
</dbReference>
<keyword evidence="6 8" id="KW-0472">Membrane</keyword>
<evidence type="ECO:0000313" key="11">
    <source>
        <dbReference type="EMBL" id="GAY46225.1"/>
    </source>
</evidence>
<keyword evidence="3 8" id="KW-0812">Transmembrane</keyword>
<evidence type="ECO:0000256" key="6">
    <source>
        <dbReference type="ARBA" id="ARBA00023136"/>
    </source>
</evidence>
<organism evidence="11 12">
    <name type="scientific">Citrus unshiu</name>
    <name type="common">Satsuma mandarin</name>
    <name type="synonym">Citrus nobilis var. unshiu</name>
    <dbReference type="NCBI Taxonomy" id="55188"/>
    <lineage>
        <taxon>Eukaryota</taxon>
        <taxon>Viridiplantae</taxon>
        <taxon>Streptophyta</taxon>
        <taxon>Embryophyta</taxon>
        <taxon>Tracheophyta</taxon>
        <taxon>Spermatophyta</taxon>
        <taxon>Magnoliopsida</taxon>
        <taxon>eudicotyledons</taxon>
        <taxon>Gunneridae</taxon>
        <taxon>Pentapetalae</taxon>
        <taxon>rosids</taxon>
        <taxon>malvids</taxon>
        <taxon>Sapindales</taxon>
        <taxon>Rutaceae</taxon>
        <taxon>Aurantioideae</taxon>
        <taxon>Citrus</taxon>
    </lineage>
</organism>
<feature type="region of interest" description="Disordered" evidence="7">
    <location>
        <begin position="440"/>
        <end position="467"/>
    </location>
</feature>
<dbReference type="EMBL" id="BDQV01000032">
    <property type="protein sequence ID" value="GAY46225.1"/>
    <property type="molecule type" value="Genomic_DNA"/>
</dbReference>
<evidence type="ECO:0008006" key="13">
    <source>
        <dbReference type="Google" id="ProtNLM"/>
    </source>
</evidence>